<feature type="region of interest" description="Disordered" evidence="1">
    <location>
        <begin position="1048"/>
        <end position="1143"/>
    </location>
</feature>
<dbReference type="GO" id="GO:0005829">
    <property type="term" value="C:cytosol"/>
    <property type="evidence" value="ECO:0007669"/>
    <property type="project" value="TreeGrafter"/>
</dbReference>
<dbReference type="VEuPathDB" id="FungiDB:Z520_04290"/>
<dbReference type="SUPFAM" id="SSF54001">
    <property type="entry name" value="Cysteine proteinases"/>
    <property type="match status" value="1"/>
</dbReference>
<feature type="region of interest" description="Disordered" evidence="1">
    <location>
        <begin position="1155"/>
        <end position="1237"/>
    </location>
</feature>
<feature type="compositionally biased region" description="Pro residues" evidence="1">
    <location>
        <begin position="117"/>
        <end position="129"/>
    </location>
</feature>
<gene>
    <name evidence="3" type="ORF">Z520_04290</name>
</gene>
<feature type="compositionally biased region" description="Basic residues" evidence="1">
    <location>
        <begin position="64"/>
        <end position="76"/>
    </location>
</feature>
<dbReference type="AlphaFoldDB" id="A0A0D2HCM7"/>
<dbReference type="GeneID" id="27710036"/>
<feature type="compositionally biased region" description="Polar residues" evidence="1">
    <location>
        <begin position="621"/>
        <end position="634"/>
    </location>
</feature>
<dbReference type="GO" id="GO:0004843">
    <property type="term" value="F:cysteine-type deubiquitinase activity"/>
    <property type="evidence" value="ECO:0007669"/>
    <property type="project" value="InterPro"/>
</dbReference>
<dbReference type="CDD" id="cd02257">
    <property type="entry name" value="Peptidase_C19"/>
    <property type="match status" value="1"/>
</dbReference>
<dbReference type="Proteomes" id="UP000053411">
    <property type="component" value="Unassembled WGS sequence"/>
</dbReference>
<feature type="compositionally biased region" description="Basic residues" evidence="1">
    <location>
        <begin position="42"/>
        <end position="54"/>
    </location>
</feature>
<feature type="region of interest" description="Disordered" evidence="1">
    <location>
        <begin position="1"/>
        <end position="151"/>
    </location>
</feature>
<feature type="compositionally biased region" description="Polar residues" evidence="1">
    <location>
        <begin position="1160"/>
        <end position="1175"/>
    </location>
</feature>
<evidence type="ECO:0000313" key="3">
    <source>
        <dbReference type="EMBL" id="KIX99655.1"/>
    </source>
</evidence>
<feature type="compositionally biased region" description="Low complexity" evidence="1">
    <location>
        <begin position="582"/>
        <end position="591"/>
    </location>
</feature>
<evidence type="ECO:0000259" key="2">
    <source>
        <dbReference type="PROSITE" id="PS50235"/>
    </source>
</evidence>
<dbReference type="PANTHER" id="PTHR24006">
    <property type="entry name" value="UBIQUITIN CARBOXYL-TERMINAL HYDROLASE"/>
    <property type="match status" value="1"/>
</dbReference>
<dbReference type="Pfam" id="PF00443">
    <property type="entry name" value="UCH"/>
    <property type="match status" value="1"/>
</dbReference>
<feature type="compositionally biased region" description="Polar residues" evidence="1">
    <location>
        <begin position="812"/>
        <end position="838"/>
    </location>
</feature>
<dbReference type="InterPro" id="IPR001394">
    <property type="entry name" value="Peptidase_C19_UCH"/>
</dbReference>
<feature type="domain" description="USP" evidence="2">
    <location>
        <begin position="173"/>
        <end position="568"/>
    </location>
</feature>
<evidence type="ECO:0000256" key="1">
    <source>
        <dbReference type="SAM" id="MobiDB-lite"/>
    </source>
</evidence>
<dbReference type="InterPro" id="IPR018200">
    <property type="entry name" value="USP_CS"/>
</dbReference>
<dbReference type="EMBL" id="KN848068">
    <property type="protein sequence ID" value="KIX99655.1"/>
    <property type="molecule type" value="Genomic_DNA"/>
</dbReference>
<feature type="compositionally biased region" description="Acidic residues" evidence="1">
    <location>
        <begin position="1090"/>
        <end position="1108"/>
    </location>
</feature>
<evidence type="ECO:0000313" key="4">
    <source>
        <dbReference type="Proteomes" id="UP000053411"/>
    </source>
</evidence>
<feature type="compositionally biased region" description="Polar residues" evidence="1">
    <location>
        <begin position="1219"/>
        <end position="1233"/>
    </location>
</feature>
<dbReference type="OrthoDB" id="289038at2759"/>
<feature type="region of interest" description="Disordered" evidence="1">
    <location>
        <begin position="959"/>
        <end position="985"/>
    </location>
</feature>
<dbReference type="GO" id="GO:0016579">
    <property type="term" value="P:protein deubiquitination"/>
    <property type="evidence" value="ECO:0007669"/>
    <property type="project" value="InterPro"/>
</dbReference>
<keyword evidence="4" id="KW-1185">Reference proteome</keyword>
<feature type="region of interest" description="Disordered" evidence="1">
    <location>
        <begin position="782"/>
        <end position="839"/>
    </location>
</feature>
<dbReference type="PROSITE" id="PS50235">
    <property type="entry name" value="USP_3"/>
    <property type="match status" value="1"/>
</dbReference>
<feature type="compositionally biased region" description="Acidic residues" evidence="1">
    <location>
        <begin position="1060"/>
        <end position="1078"/>
    </location>
</feature>
<proteinExistence type="predicted"/>
<feature type="region of interest" description="Disordered" evidence="1">
    <location>
        <begin position="574"/>
        <end position="644"/>
    </location>
</feature>
<dbReference type="STRING" id="1442371.A0A0D2HCM7"/>
<dbReference type="Gene3D" id="3.90.70.10">
    <property type="entry name" value="Cysteine proteinases"/>
    <property type="match status" value="1"/>
</dbReference>
<feature type="compositionally biased region" description="Low complexity" evidence="1">
    <location>
        <begin position="22"/>
        <end position="34"/>
    </location>
</feature>
<dbReference type="InterPro" id="IPR050164">
    <property type="entry name" value="Peptidase_C19"/>
</dbReference>
<organism evidence="3 4">
    <name type="scientific">Fonsecaea multimorphosa CBS 102226</name>
    <dbReference type="NCBI Taxonomy" id="1442371"/>
    <lineage>
        <taxon>Eukaryota</taxon>
        <taxon>Fungi</taxon>
        <taxon>Dikarya</taxon>
        <taxon>Ascomycota</taxon>
        <taxon>Pezizomycotina</taxon>
        <taxon>Eurotiomycetes</taxon>
        <taxon>Chaetothyriomycetidae</taxon>
        <taxon>Chaetothyriales</taxon>
        <taxon>Herpotrichiellaceae</taxon>
        <taxon>Fonsecaea</taxon>
    </lineage>
</organism>
<protein>
    <recommendedName>
        <fullName evidence="2">USP domain-containing protein</fullName>
    </recommendedName>
</protein>
<dbReference type="RefSeq" id="XP_016633778.1">
    <property type="nucleotide sequence ID" value="XM_016774798.1"/>
</dbReference>
<dbReference type="InterPro" id="IPR028889">
    <property type="entry name" value="USP"/>
</dbReference>
<name>A0A0D2HCM7_9EURO</name>
<reference evidence="3 4" key="1">
    <citation type="submission" date="2015-01" db="EMBL/GenBank/DDBJ databases">
        <title>The Genome Sequence of Fonsecaea multimorphosa CBS 102226.</title>
        <authorList>
            <consortium name="The Broad Institute Genomics Platform"/>
            <person name="Cuomo C."/>
            <person name="de Hoog S."/>
            <person name="Gorbushina A."/>
            <person name="Stielow B."/>
            <person name="Teixiera M."/>
            <person name="Abouelleil A."/>
            <person name="Chapman S.B."/>
            <person name="Priest M."/>
            <person name="Young S.K."/>
            <person name="Wortman J."/>
            <person name="Nusbaum C."/>
            <person name="Birren B."/>
        </authorList>
    </citation>
    <scope>NUCLEOTIDE SEQUENCE [LARGE SCALE GENOMIC DNA]</scope>
    <source>
        <strain evidence="3 4">CBS 102226</strain>
    </source>
</reference>
<feature type="compositionally biased region" description="Low complexity" evidence="1">
    <location>
        <begin position="1176"/>
        <end position="1187"/>
    </location>
</feature>
<dbReference type="InterPro" id="IPR038765">
    <property type="entry name" value="Papain-like_cys_pep_sf"/>
</dbReference>
<dbReference type="GO" id="GO:0005634">
    <property type="term" value="C:nucleus"/>
    <property type="evidence" value="ECO:0007669"/>
    <property type="project" value="TreeGrafter"/>
</dbReference>
<sequence>MVQTRAQVRAQASALGQASTSNATQNVAAQNQANSKPQPKGQAKRKTPAKRASKVVKPASQTQAKHKPTGKRRARPNRTGWDRPKVKKSSKKKDSGKKTTTPAAANDVGGAQGSAANPPPGTAAPPPQAALPTGNGPIPSPTTSEGPEFETPLRASEETIAAARLEESSNVGKGFRNPGRLCYRNAIIVMLLHNNRLMSWIENRHIPNLVGAGLRVKPYSTPLIDALLGFEADAEAAISLPIDYTDVWCELFDLSRAYWDESHSQPKTLYEAMDIFWNYATNPRRDVERSSFLPVEERPTTKMKAATEDQDAHEFLTWLIELSVDQLNYFTEEKVLENKLDQATLDKVIDLARVNINELVQVTQTVRNRCTQCGSTRNVKIRALQLDEEKILSLPLAATTDRSVPVTLEDCFAKNSNPKDGGDWRCENCNIGAASSNQNRANGGTWKNICVPPEVLFVHLVRFKIQRGRKGTFRWTKDSTEVTIPEELDLTPFLEKRGEPANISAKYRLQAVVNHQGSRNEGHYIGAARRGDGWYVFNDGSTVKKTSLSDILSHKDGFTPYVLLYEKAVDDNEIEDEDPGAGDDANPASGADGAGDDAGARKTGNRKGDNNKRKRKEKNNADSSTQRTGRSQAPANGAQAGLQQTSSAQIKVAMEKDPRPCQLFIHIRACIGQYEIYFPTFALENYVPNSSVERGGYFAVQTMDAAGNTMEMEGSASVQSAAQGEKDYSIILLEPTRWPGWALWAERGARLGHDGVREEFMRSMSEGTELDPDVLPNVPTYSPSERHPPTTHAAAGFGMPGHPPPPRATFSPGASRQRSQSVISNNNGIPAPASSPTTRDLLHAYKTEIVRLRNQLTETDDRHQRTIAALTTKVAKQEELLEMYANGAVEVGFYWQSQEDEWKGREAKLNAKILKLQGWNDGLTEALGYCRREHRWTHNLNNPCAAEIGLGIQGVDYPNTNATEQGTGPGEAAEVGAGAGAGAGAGQKRTFDQVAGTGEDGAQARATKRVKFATTNTSNAQAEAPSTEQNQPLPADIIDYDDRRLTDLHYDSAGNPLYSDESEDDDDDSEDGGEDGDDVVPPRGQREQAPEPEDIAANEDEDDTDDEEIHSIHHEESPLPDYEDMVPEDERYDASAETSPYRMLYSDYAAARYGSRRQRFPSTPTPANRNNVIHHQQQQQQPRTSPRTAPPPTGRSSRPSPIQTRHTQGLGRVDGRVRSSPQYYQTGTANSASKAGEYPYGCQVHFDEDGVPHYTPMWMPQTQNRGLGIY</sequence>
<dbReference type="PROSITE" id="PS00973">
    <property type="entry name" value="USP_2"/>
    <property type="match status" value="1"/>
</dbReference>
<accession>A0A0D2HCM7</accession>